<dbReference type="Pfam" id="PF03226">
    <property type="entry name" value="Yippee-Mis18"/>
    <property type="match status" value="1"/>
</dbReference>
<dbReference type="RefSeq" id="XP_008075358.1">
    <property type="nucleotide sequence ID" value="XM_008077167.1"/>
</dbReference>
<evidence type="ECO:0000259" key="4">
    <source>
        <dbReference type="PROSITE" id="PS51793"/>
    </source>
</evidence>
<dbReference type="HOGENOM" id="CLU_132771_0_0_1"/>
<feature type="domain" description="Mis18" evidence="4">
    <location>
        <begin position="10"/>
        <end position="91"/>
    </location>
</feature>
<dbReference type="InterPro" id="IPR034752">
    <property type="entry name" value="Mis18"/>
</dbReference>
<keyword evidence="2" id="KW-0862">Zinc</keyword>
<reference evidence="6" key="1">
    <citation type="submission" date="2011-03" db="EMBL/GenBank/DDBJ databases">
        <title>The genome sequence of Vavraia culicis strain floridensis.</title>
        <authorList>
            <consortium name="The Broad Institute Genome Sequencing Platform"/>
            <person name="Cuomo C."/>
            <person name="Becnel J."/>
            <person name="Sanscrainte N."/>
            <person name="Young S.K."/>
            <person name="Zeng Q."/>
            <person name="Gargeya S."/>
            <person name="Fitzgerald M."/>
            <person name="Haas B."/>
            <person name="Abouelleil A."/>
            <person name="Alvarado L."/>
            <person name="Arachchi H.M."/>
            <person name="Berlin A."/>
            <person name="Chapman S.B."/>
            <person name="Gearin G."/>
            <person name="Goldberg J."/>
            <person name="Griggs A."/>
            <person name="Gujja S."/>
            <person name="Hansen M."/>
            <person name="Heiman D."/>
            <person name="Howarth C."/>
            <person name="Larimer J."/>
            <person name="Lui A."/>
            <person name="MacDonald P.J.P."/>
            <person name="McCowen C."/>
            <person name="Montmayeur A."/>
            <person name="Murphy C."/>
            <person name="Neiman D."/>
            <person name="Pearson M."/>
            <person name="Priest M."/>
            <person name="Roberts A."/>
            <person name="Saif S."/>
            <person name="Shea T."/>
            <person name="Sisk P."/>
            <person name="Stolte C."/>
            <person name="Sykes S."/>
            <person name="Wortman J."/>
            <person name="Nusbaum C."/>
            <person name="Birren B."/>
        </authorList>
    </citation>
    <scope>NUCLEOTIDE SEQUENCE [LARGE SCALE GENOMIC DNA]</scope>
    <source>
        <strain evidence="6">floridensis</strain>
    </source>
</reference>
<name>L2GRY5_VAVCU</name>
<dbReference type="Proteomes" id="UP000011081">
    <property type="component" value="Unassembled WGS sequence"/>
</dbReference>
<dbReference type="InParanoid" id="L2GRY5"/>
<evidence type="ECO:0000256" key="3">
    <source>
        <dbReference type="RuleBase" id="RU110713"/>
    </source>
</evidence>
<dbReference type="GeneID" id="19880212"/>
<gene>
    <name evidence="5" type="ORF">VCUG_02349</name>
</gene>
<dbReference type="PROSITE" id="PS51793">
    <property type="entry name" value="MIS18"/>
    <property type="match status" value="1"/>
</dbReference>
<dbReference type="VEuPathDB" id="MicrosporidiaDB:VCUG_02349"/>
<dbReference type="OrthoDB" id="74210at2759"/>
<dbReference type="InterPro" id="IPR004910">
    <property type="entry name" value="Yippee/Mis18/Cereblon"/>
</dbReference>
<evidence type="ECO:0000256" key="2">
    <source>
        <dbReference type="ARBA" id="ARBA00022833"/>
    </source>
</evidence>
<keyword evidence="1" id="KW-0479">Metal-binding</keyword>
<evidence type="ECO:0000256" key="1">
    <source>
        <dbReference type="ARBA" id="ARBA00022723"/>
    </source>
</evidence>
<proteinExistence type="inferred from homology"/>
<evidence type="ECO:0000313" key="5">
    <source>
        <dbReference type="EMBL" id="ELA46147.1"/>
    </source>
</evidence>
<dbReference type="AlphaFoldDB" id="L2GRY5"/>
<keyword evidence="6" id="KW-1185">Reference proteome</keyword>
<dbReference type="EMBL" id="GL877460">
    <property type="protein sequence ID" value="ELA46147.1"/>
    <property type="molecule type" value="Genomic_DNA"/>
</dbReference>
<dbReference type="FunCoup" id="L2GRY5">
    <property type="interactions" value="36"/>
</dbReference>
<sequence length="125" mass="14465">MESDDTLQYPFILQCTHCKTIIADSFSLTDYTASTLTLTNVSSFVKFKDKECHNERPYAFILCECDSVVGKKYKDESVYLLDDSQLISYVLGNGNCKRYSINEVVEELGKLQKFCLYLYNRLDHK</sequence>
<organism evidence="5 6">
    <name type="scientific">Vavraia culicis (isolate floridensis)</name>
    <name type="common">Microsporidian parasite</name>
    <dbReference type="NCBI Taxonomy" id="948595"/>
    <lineage>
        <taxon>Eukaryota</taxon>
        <taxon>Fungi</taxon>
        <taxon>Fungi incertae sedis</taxon>
        <taxon>Microsporidia</taxon>
        <taxon>Pleistophoridae</taxon>
        <taxon>Vavraia</taxon>
    </lineage>
</organism>
<protein>
    <recommendedName>
        <fullName evidence="3">Protein yippee-like</fullName>
    </recommendedName>
</protein>
<evidence type="ECO:0000313" key="6">
    <source>
        <dbReference type="Proteomes" id="UP000011081"/>
    </source>
</evidence>
<dbReference type="OMA" id="FILCECD"/>
<dbReference type="GO" id="GO:0046872">
    <property type="term" value="F:metal ion binding"/>
    <property type="evidence" value="ECO:0007669"/>
    <property type="project" value="UniProtKB-KW"/>
</dbReference>
<comment type="similarity">
    <text evidence="3">Belongs to the yippee family.</text>
</comment>
<accession>L2GRY5</accession>